<name>A0AAV5HMT1_9ROSI</name>
<dbReference type="EMBL" id="BPVZ01000001">
    <property type="protein sequence ID" value="GKU87073.1"/>
    <property type="molecule type" value="Genomic_DNA"/>
</dbReference>
<evidence type="ECO:0000256" key="5">
    <source>
        <dbReference type="ARBA" id="ARBA00023136"/>
    </source>
</evidence>
<dbReference type="GO" id="GO:0009306">
    <property type="term" value="P:protein secretion"/>
    <property type="evidence" value="ECO:0007669"/>
    <property type="project" value="TreeGrafter"/>
</dbReference>
<keyword evidence="6" id="KW-0333">Golgi apparatus</keyword>
<reference evidence="7 8" key="1">
    <citation type="journal article" date="2021" name="Commun. Biol.">
        <title>The genome of Shorea leprosula (Dipterocarpaceae) highlights the ecological relevance of drought in aseasonal tropical rainforests.</title>
        <authorList>
            <person name="Ng K.K.S."/>
            <person name="Kobayashi M.J."/>
            <person name="Fawcett J.A."/>
            <person name="Hatakeyama M."/>
            <person name="Paape T."/>
            <person name="Ng C.H."/>
            <person name="Ang C.C."/>
            <person name="Tnah L.H."/>
            <person name="Lee C.T."/>
            <person name="Nishiyama T."/>
            <person name="Sese J."/>
            <person name="O'Brien M.J."/>
            <person name="Copetti D."/>
            <person name="Mohd Noor M.I."/>
            <person name="Ong R.C."/>
            <person name="Putra M."/>
            <person name="Sireger I.Z."/>
            <person name="Indrioko S."/>
            <person name="Kosugi Y."/>
            <person name="Izuno A."/>
            <person name="Isagi Y."/>
            <person name="Lee S.L."/>
            <person name="Shimizu K.K."/>
        </authorList>
    </citation>
    <scope>NUCLEOTIDE SEQUENCE [LARGE SCALE GENOMIC DNA]</scope>
    <source>
        <strain evidence="7">214</strain>
    </source>
</reference>
<comment type="similarity">
    <text evidence="2 6">Belongs to the TVP23 family.</text>
</comment>
<organism evidence="7 8">
    <name type="scientific">Rubroshorea leprosula</name>
    <dbReference type="NCBI Taxonomy" id="152421"/>
    <lineage>
        <taxon>Eukaryota</taxon>
        <taxon>Viridiplantae</taxon>
        <taxon>Streptophyta</taxon>
        <taxon>Embryophyta</taxon>
        <taxon>Tracheophyta</taxon>
        <taxon>Spermatophyta</taxon>
        <taxon>Magnoliopsida</taxon>
        <taxon>eudicotyledons</taxon>
        <taxon>Gunneridae</taxon>
        <taxon>Pentapetalae</taxon>
        <taxon>rosids</taxon>
        <taxon>malvids</taxon>
        <taxon>Malvales</taxon>
        <taxon>Dipterocarpaceae</taxon>
        <taxon>Rubroshorea</taxon>
    </lineage>
</organism>
<keyword evidence="8" id="KW-1185">Reference proteome</keyword>
<keyword evidence="3 6" id="KW-0812">Transmembrane</keyword>
<comment type="function">
    <text evidence="6">Golgi membrane protein involved in vesicular trafficking.</text>
</comment>
<evidence type="ECO:0000256" key="2">
    <source>
        <dbReference type="ARBA" id="ARBA00005467"/>
    </source>
</evidence>
<evidence type="ECO:0000256" key="6">
    <source>
        <dbReference type="RuleBase" id="RU361206"/>
    </source>
</evidence>
<evidence type="ECO:0000313" key="8">
    <source>
        <dbReference type="Proteomes" id="UP001054252"/>
    </source>
</evidence>
<keyword evidence="5 6" id="KW-0472">Membrane</keyword>
<dbReference type="AlphaFoldDB" id="A0AAV5HMT1"/>
<dbReference type="InterPro" id="IPR008564">
    <property type="entry name" value="TVP23-like"/>
</dbReference>
<gene>
    <name evidence="7" type="ORF">SLEP1_g1524</name>
</gene>
<accession>A0AAV5HMT1</accession>
<dbReference type="Pfam" id="PF05832">
    <property type="entry name" value="DUF846"/>
    <property type="match status" value="1"/>
</dbReference>
<evidence type="ECO:0000256" key="4">
    <source>
        <dbReference type="ARBA" id="ARBA00022989"/>
    </source>
</evidence>
<comment type="subcellular location">
    <subcellularLocation>
        <location evidence="6">Golgi apparatus membrane</location>
        <topology evidence="6">Multi-pass membrane protein</topology>
    </subcellularLocation>
    <subcellularLocation>
        <location evidence="1">Membrane</location>
        <topology evidence="1">Multi-pass membrane protein</topology>
    </subcellularLocation>
</comment>
<evidence type="ECO:0000256" key="3">
    <source>
        <dbReference type="ARBA" id="ARBA00022692"/>
    </source>
</evidence>
<keyword evidence="4 6" id="KW-1133">Transmembrane helix</keyword>
<dbReference type="Proteomes" id="UP001054252">
    <property type="component" value="Unassembled WGS sequence"/>
</dbReference>
<protein>
    <recommendedName>
        <fullName evidence="6">Golgi apparatus membrane protein TVP23</fullName>
    </recommendedName>
</protein>
<evidence type="ECO:0000256" key="1">
    <source>
        <dbReference type="ARBA" id="ARBA00004141"/>
    </source>
</evidence>
<dbReference type="PANTHER" id="PTHR13019:SF22">
    <property type="entry name" value="GOLGI APPARATUS MEMBRANE PROTEIN TVP23"/>
    <property type="match status" value="1"/>
</dbReference>
<dbReference type="GO" id="GO:0016192">
    <property type="term" value="P:vesicle-mediated transport"/>
    <property type="evidence" value="ECO:0007669"/>
    <property type="project" value="TreeGrafter"/>
</dbReference>
<feature type="transmembrane region" description="Helical" evidence="6">
    <location>
        <begin position="131"/>
        <end position="150"/>
    </location>
</feature>
<dbReference type="GO" id="GO:0000139">
    <property type="term" value="C:Golgi membrane"/>
    <property type="evidence" value="ECO:0007669"/>
    <property type="project" value="UniProtKB-SubCell"/>
</dbReference>
<dbReference type="PANTHER" id="PTHR13019">
    <property type="entry name" value="GOLGI APPARATUS MEMBRANE PROTEIN TVP23"/>
    <property type="match status" value="1"/>
</dbReference>
<feature type="transmembrane region" description="Helical" evidence="6">
    <location>
        <begin position="103"/>
        <end position="125"/>
    </location>
</feature>
<feature type="transmembrane region" description="Helical" evidence="6">
    <location>
        <begin position="28"/>
        <end position="58"/>
    </location>
</feature>
<evidence type="ECO:0000313" key="7">
    <source>
        <dbReference type="EMBL" id="GKU87073.1"/>
    </source>
</evidence>
<proteinExistence type="inferred from homology"/>
<sequence length="183" mass="20860">MDLSQPAEENYANPRTCFFHVLFKASALAFYILSALFFDSFVIIFVITVVLAALDFWVVKNVSGRILVGLRWWNEIDDQGESVWKFECLDHESLARLNKKDSWLFWWTLYIYAVAWIFLGIISLIKFEPDYILVVGVCLSLSIANIIGFTKCGKDAKKQIQAFASQTLASHFSSRIQSALSVV</sequence>
<comment type="caution">
    <text evidence="7">The sequence shown here is derived from an EMBL/GenBank/DDBJ whole genome shotgun (WGS) entry which is preliminary data.</text>
</comment>